<name>A0A0E9SS88_ANGAN</name>
<dbReference type="EMBL" id="GBXM01065057">
    <property type="protein sequence ID" value="JAH43520.1"/>
    <property type="molecule type" value="Transcribed_RNA"/>
</dbReference>
<reference evidence="1" key="2">
    <citation type="journal article" date="2015" name="Fish Shellfish Immunol.">
        <title>Early steps in the European eel (Anguilla anguilla)-Vibrio vulnificus interaction in the gills: Role of the RtxA13 toxin.</title>
        <authorList>
            <person name="Callol A."/>
            <person name="Pajuelo D."/>
            <person name="Ebbesson L."/>
            <person name="Teles M."/>
            <person name="MacKenzie S."/>
            <person name="Amaro C."/>
        </authorList>
    </citation>
    <scope>NUCLEOTIDE SEQUENCE</scope>
</reference>
<organism evidence="1">
    <name type="scientific">Anguilla anguilla</name>
    <name type="common">European freshwater eel</name>
    <name type="synonym">Muraena anguilla</name>
    <dbReference type="NCBI Taxonomy" id="7936"/>
    <lineage>
        <taxon>Eukaryota</taxon>
        <taxon>Metazoa</taxon>
        <taxon>Chordata</taxon>
        <taxon>Craniata</taxon>
        <taxon>Vertebrata</taxon>
        <taxon>Euteleostomi</taxon>
        <taxon>Actinopterygii</taxon>
        <taxon>Neopterygii</taxon>
        <taxon>Teleostei</taxon>
        <taxon>Anguilliformes</taxon>
        <taxon>Anguillidae</taxon>
        <taxon>Anguilla</taxon>
    </lineage>
</organism>
<accession>A0A0E9SS88</accession>
<proteinExistence type="predicted"/>
<protein>
    <submittedName>
        <fullName evidence="1">Uncharacterized protein</fullName>
    </submittedName>
</protein>
<dbReference type="AlphaFoldDB" id="A0A0E9SS88"/>
<evidence type="ECO:0000313" key="1">
    <source>
        <dbReference type="EMBL" id="JAH43520.1"/>
    </source>
</evidence>
<sequence length="40" mass="4299">MRWNVKLKQPNMNCTLPFQAEESAGVILAGVGVGIGTCHK</sequence>
<reference evidence="1" key="1">
    <citation type="submission" date="2014-11" db="EMBL/GenBank/DDBJ databases">
        <authorList>
            <person name="Amaro Gonzalez C."/>
        </authorList>
    </citation>
    <scope>NUCLEOTIDE SEQUENCE</scope>
</reference>